<evidence type="ECO:0000256" key="2">
    <source>
        <dbReference type="ARBA" id="ARBA00022759"/>
    </source>
</evidence>
<keyword evidence="2 7" id="KW-0255">Endonuclease</keyword>
<keyword evidence="3" id="KW-0227">DNA damage</keyword>
<dbReference type="OrthoDB" id="9801520at2"/>
<proteinExistence type="inferred from homology"/>
<keyword evidence="4" id="KW-0378">Hydrolase</keyword>
<reference evidence="7 8" key="1">
    <citation type="submission" date="2019-05" db="EMBL/GenBank/DDBJ databases">
        <title>Sulfitobacter sabulilitoris sp. nov., isolated from a marine sand.</title>
        <authorList>
            <person name="Yoon J.-H."/>
        </authorList>
    </citation>
    <scope>NUCLEOTIDE SEQUENCE [LARGE SCALE GENOMIC DNA]</scope>
    <source>
        <strain evidence="7 8">HSMS-29</strain>
    </source>
</reference>
<comment type="caution">
    <text evidence="7">The sequence shown here is derived from an EMBL/GenBank/DDBJ whole genome shotgun (WGS) entry which is preliminary data.</text>
</comment>
<gene>
    <name evidence="7" type="primary">vsr</name>
    <name evidence="7" type="ORF">FDT80_06045</name>
</gene>
<evidence type="ECO:0000256" key="6">
    <source>
        <dbReference type="ARBA" id="ARBA00029466"/>
    </source>
</evidence>
<accession>A0A5S3PL88</accession>
<dbReference type="GO" id="GO:0006298">
    <property type="term" value="P:mismatch repair"/>
    <property type="evidence" value="ECO:0007669"/>
    <property type="project" value="InterPro"/>
</dbReference>
<evidence type="ECO:0000256" key="4">
    <source>
        <dbReference type="ARBA" id="ARBA00022801"/>
    </source>
</evidence>
<organism evidence="7 8">
    <name type="scientific">Sulfitobacter sabulilitoris</name>
    <dbReference type="NCBI Taxonomy" id="2562655"/>
    <lineage>
        <taxon>Bacteria</taxon>
        <taxon>Pseudomonadati</taxon>
        <taxon>Pseudomonadota</taxon>
        <taxon>Alphaproteobacteria</taxon>
        <taxon>Rhodobacterales</taxon>
        <taxon>Roseobacteraceae</taxon>
        <taxon>Sulfitobacter</taxon>
    </lineage>
</organism>
<dbReference type="GO" id="GO:0016787">
    <property type="term" value="F:hydrolase activity"/>
    <property type="evidence" value="ECO:0007669"/>
    <property type="project" value="UniProtKB-KW"/>
</dbReference>
<sequence length="149" mass="17601">MTNRTRPITRSELMSRIRSKDTKPELVIRRGLHARGLRFRLHRRDLPGTPDLVLRRSGVVVEVRGCFWHGHENCARQPKSRQEFWGPKLARNRERDAQNLQSLHDLGWRVVIVWECTMVGCGRWDREELLGEVETFIHSTERFREIAGH</sequence>
<keyword evidence="8" id="KW-1185">Reference proteome</keyword>
<dbReference type="SUPFAM" id="SSF52980">
    <property type="entry name" value="Restriction endonuclease-like"/>
    <property type="match status" value="1"/>
</dbReference>
<dbReference type="Proteomes" id="UP000309550">
    <property type="component" value="Unassembled WGS sequence"/>
</dbReference>
<dbReference type="AlphaFoldDB" id="A0A5S3PL88"/>
<dbReference type="EMBL" id="VANS01000001">
    <property type="protein sequence ID" value="TMM55127.1"/>
    <property type="molecule type" value="Genomic_DNA"/>
</dbReference>
<name>A0A5S3PL88_9RHOB</name>
<dbReference type="Pfam" id="PF03852">
    <property type="entry name" value="Vsr"/>
    <property type="match status" value="1"/>
</dbReference>
<dbReference type="InterPro" id="IPR011335">
    <property type="entry name" value="Restrct_endonuc-II-like"/>
</dbReference>
<evidence type="ECO:0000256" key="5">
    <source>
        <dbReference type="ARBA" id="ARBA00023204"/>
    </source>
</evidence>
<comment type="similarity">
    <text evidence="6">Belongs to the Vsr family.</text>
</comment>
<evidence type="ECO:0000256" key="1">
    <source>
        <dbReference type="ARBA" id="ARBA00022722"/>
    </source>
</evidence>
<dbReference type="Gene3D" id="3.40.960.10">
    <property type="entry name" value="VSR Endonuclease"/>
    <property type="match status" value="1"/>
</dbReference>
<evidence type="ECO:0000256" key="3">
    <source>
        <dbReference type="ARBA" id="ARBA00022763"/>
    </source>
</evidence>
<dbReference type="InterPro" id="IPR004603">
    <property type="entry name" value="DNA_mismatch_endonuc_vsr"/>
</dbReference>
<protein>
    <submittedName>
        <fullName evidence="7">DNA mismatch endonuclease Vsr</fullName>
    </submittedName>
</protein>
<keyword evidence="5" id="KW-0234">DNA repair</keyword>
<keyword evidence="1" id="KW-0540">Nuclease</keyword>
<dbReference type="RefSeq" id="WP_138661297.1">
    <property type="nucleotide sequence ID" value="NZ_VANS01000001.1"/>
</dbReference>
<dbReference type="CDD" id="cd00221">
    <property type="entry name" value="Vsr"/>
    <property type="match status" value="1"/>
</dbReference>
<dbReference type="NCBIfam" id="TIGR00632">
    <property type="entry name" value="vsr"/>
    <property type="match status" value="1"/>
</dbReference>
<evidence type="ECO:0000313" key="7">
    <source>
        <dbReference type="EMBL" id="TMM55127.1"/>
    </source>
</evidence>
<evidence type="ECO:0000313" key="8">
    <source>
        <dbReference type="Proteomes" id="UP000309550"/>
    </source>
</evidence>
<dbReference type="GO" id="GO:0004519">
    <property type="term" value="F:endonuclease activity"/>
    <property type="evidence" value="ECO:0007669"/>
    <property type="project" value="UniProtKB-KW"/>
</dbReference>